<dbReference type="Proteomes" id="UP001163096">
    <property type="component" value="Chromosome"/>
</dbReference>
<dbReference type="SMART" id="SM00564">
    <property type="entry name" value="PQQ"/>
    <property type="match status" value="6"/>
</dbReference>
<accession>A0A9X9S6N5</accession>
<proteinExistence type="predicted"/>
<dbReference type="PANTHER" id="PTHR34512">
    <property type="entry name" value="CELL SURFACE PROTEIN"/>
    <property type="match status" value="1"/>
</dbReference>
<name>A0A9X9S6N5_METOG</name>
<dbReference type="EMBL" id="CP113361">
    <property type="protein sequence ID" value="WAI02422.1"/>
    <property type="molecule type" value="Genomic_DNA"/>
</dbReference>
<keyword evidence="3" id="KW-1185">Reference proteome</keyword>
<dbReference type="InterPro" id="IPR018391">
    <property type="entry name" value="PQQ_b-propeller_rpt"/>
</dbReference>
<evidence type="ECO:0000259" key="1">
    <source>
        <dbReference type="Pfam" id="PF13360"/>
    </source>
</evidence>
<organism evidence="2 3">
    <name type="scientific">Methanogenium organophilum</name>
    <dbReference type="NCBI Taxonomy" id="2199"/>
    <lineage>
        <taxon>Archaea</taxon>
        <taxon>Methanobacteriati</taxon>
        <taxon>Methanobacteriota</taxon>
        <taxon>Stenosarchaea group</taxon>
        <taxon>Methanomicrobia</taxon>
        <taxon>Methanomicrobiales</taxon>
        <taxon>Methanomicrobiaceae</taxon>
        <taxon>Methanogenium</taxon>
    </lineage>
</organism>
<dbReference type="InterPro" id="IPR015943">
    <property type="entry name" value="WD40/YVTN_repeat-like_dom_sf"/>
</dbReference>
<dbReference type="Gene3D" id="2.40.10.480">
    <property type="match status" value="1"/>
</dbReference>
<dbReference type="PANTHER" id="PTHR34512:SF30">
    <property type="entry name" value="OUTER MEMBRANE PROTEIN ASSEMBLY FACTOR BAMB"/>
    <property type="match status" value="1"/>
</dbReference>
<dbReference type="Gene3D" id="2.130.10.10">
    <property type="entry name" value="YVTN repeat-like/Quinoprotein amine dehydrogenase"/>
    <property type="match status" value="1"/>
</dbReference>
<dbReference type="InterPro" id="IPR002372">
    <property type="entry name" value="PQQ_rpt_dom"/>
</dbReference>
<gene>
    <name evidence="2" type="ORF">OU421_05995</name>
</gene>
<dbReference type="AlphaFoldDB" id="A0A9X9S6N5"/>
<dbReference type="GeneID" id="76834635"/>
<dbReference type="Gene3D" id="2.170.130.30">
    <property type="match status" value="1"/>
</dbReference>
<dbReference type="Pfam" id="PF13360">
    <property type="entry name" value="PQQ_2"/>
    <property type="match status" value="1"/>
</dbReference>
<dbReference type="InterPro" id="IPR011047">
    <property type="entry name" value="Quinoprotein_ADH-like_sf"/>
</dbReference>
<protein>
    <submittedName>
        <fullName evidence="2">PQQ-binding-like beta-propeller repeat protein</fullName>
    </submittedName>
</protein>
<dbReference type="PROSITE" id="PS51257">
    <property type="entry name" value="PROKAR_LIPOPROTEIN"/>
    <property type="match status" value="1"/>
</dbReference>
<evidence type="ECO:0000313" key="2">
    <source>
        <dbReference type="EMBL" id="WAI02422.1"/>
    </source>
</evidence>
<evidence type="ECO:0000313" key="3">
    <source>
        <dbReference type="Proteomes" id="UP001163096"/>
    </source>
</evidence>
<sequence>MTVKKGISFSLFIMVLLIMVQGCSAADYLTFHGDAQRTGYVADAGPLSENIRWSVSPGWIDSSPVVKDGYVYIATIADWNHPEAVPAVFCYDTATGEKVWTYEVGSEAGLTIADDMLIVGGSDGYIYALNTADGTVEWSVQADENPGWFGLSSSPLYYDGLLYQLTPSDGGLHVYDPADGSEEWSVAFGAWDLGWTNATYFTAPAAKDGVVYFPSNLSELYAHDTTTRSEIWNASLDSTIESVPVISTNSLFVTTATTLYELSLADGSTLATRDITGTTSTPALDITSGLLYLGTDDAGLICLDIDDIAAPPVWDAGIAKIAVSPVVAGDYVYAGTNEEQSSLYAFDAADGTEVWSYTLPTPEGDNWASFWGSSPAVADGTLYIGAEYTNTLFAFGPGAACETTVILHEGVQIALTDGTLVNETTGAGAIHAASEACGFTIDTSAGTWGSSLNLLGDMGYDPVTGYYWQQFDNGVASGIGLDAVARDGDTFSFWYSGWGDVLPAETTGVPNLVTVHVTVPEDDIGVFTIADTEVSPGSSFLARLNVTKTSPGWYVIDVSGVDDEGNSLSGLATVELEAATEKTGIPVYVQVPLNTPAGEYELFAAVYTFDTFPYTKPVTSEGIVCTVL</sequence>
<reference evidence="2" key="1">
    <citation type="submission" date="2022-11" db="EMBL/GenBank/DDBJ databases">
        <title>Complete genome sequence of Methanogenium organophilum DSM 3596.</title>
        <authorList>
            <person name="Chen S.-C."/>
            <person name="Lai S.-J."/>
            <person name="You Y.-T."/>
        </authorList>
    </citation>
    <scope>NUCLEOTIDE SEQUENCE</scope>
    <source>
        <strain evidence="2">DSM 3596</strain>
    </source>
</reference>
<dbReference type="Gene3D" id="2.40.128.630">
    <property type="match status" value="1"/>
</dbReference>
<dbReference type="RefSeq" id="WP_268187703.1">
    <property type="nucleotide sequence ID" value="NZ_CP113361.1"/>
</dbReference>
<dbReference type="KEGG" id="mou:OU421_05995"/>
<feature type="domain" description="Pyrrolo-quinoline quinone repeat" evidence="1">
    <location>
        <begin position="39"/>
        <end position="269"/>
    </location>
</feature>
<dbReference type="SUPFAM" id="SSF50998">
    <property type="entry name" value="Quinoprotein alcohol dehydrogenase-like"/>
    <property type="match status" value="2"/>
</dbReference>